<dbReference type="AlphaFoldDB" id="A0A9P4K762"/>
<evidence type="ECO:0000313" key="2">
    <source>
        <dbReference type="Proteomes" id="UP000800093"/>
    </source>
</evidence>
<organism evidence="1 2">
    <name type="scientific">Lojkania enalia</name>
    <dbReference type="NCBI Taxonomy" id="147567"/>
    <lineage>
        <taxon>Eukaryota</taxon>
        <taxon>Fungi</taxon>
        <taxon>Dikarya</taxon>
        <taxon>Ascomycota</taxon>
        <taxon>Pezizomycotina</taxon>
        <taxon>Dothideomycetes</taxon>
        <taxon>Pleosporomycetidae</taxon>
        <taxon>Pleosporales</taxon>
        <taxon>Pleosporales incertae sedis</taxon>
        <taxon>Lojkania</taxon>
    </lineage>
</organism>
<evidence type="ECO:0000313" key="1">
    <source>
        <dbReference type="EMBL" id="KAF2261340.1"/>
    </source>
</evidence>
<comment type="caution">
    <text evidence="1">The sequence shown here is derived from an EMBL/GenBank/DDBJ whole genome shotgun (WGS) entry which is preliminary data.</text>
</comment>
<proteinExistence type="predicted"/>
<keyword evidence="2" id="KW-1185">Reference proteome</keyword>
<reference evidence="2" key="1">
    <citation type="journal article" date="2020" name="Stud. Mycol.">
        <title>101 Dothideomycetes genomes: A test case for predicting lifestyles and emergence of pathogens.</title>
        <authorList>
            <person name="Haridas S."/>
            <person name="Albert R."/>
            <person name="Binder M."/>
            <person name="Bloem J."/>
            <person name="LaButti K."/>
            <person name="Salamov A."/>
            <person name="Andreopoulos B."/>
            <person name="Baker S."/>
            <person name="Barry K."/>
            <person name="Bills G."/>
            <person name="Bluhm B."/>
            <person name="Cannon C."/>
            <person name="Castanera R."/>
            <person name="Culley D."/>
            <person name="Daum C."/>
            <person name="Ezra D."/>
            <person name="Gonzalez J."/>
            <person name="Henrissat B."/>
            <person name="Kuo A."/>
            <person name="Liang C."/>
            <person name="Lipzen A."/>
            <person name="Lutzoni F."/>
            <person name="Magnuson J."/>
            <person name="Mondo S."/>
            <person name="Nolan M."/>
            <person name="Ohm R."/>
            <person name="Pangilinan J."/>
            <person name="Park H.-J."/>
            <person name="Ramirez L."/>
            <person name="Alfaro M."/>
            <person name="Sun H."/>
            <person name="Tritt A."/>
            <person name="Yoshinaga Y."/>
            <person name="Zwiers L.-H."/>
            <person name="Turgeon B."/>
            <person name="Goodwin S."/>
            <person name="Spatafora J."/>
            <person name="Crous P."/>
            <person name="Grigoriev I."/>
        </authorList>
    </citation>
    <scope>NUCLEOTIDE SEQUENCE [LARGE SCALE GENOMIC DNA]</scope>
    <source>
        <strain evidence="2">CBS 304.66</strain>
    </source>
</reference>
<accession>A0A9P4K762</accession>
<dbReference type="EMBL" id="ML986659">
    <property type="protein sequence ID" value="KAF2261340.1"/>
    <property type="molecule type" value="Genomic_DNA"/>
</dbReference>
<sequence length="94" mass="10412">MTNSSIENISGDLVAPNVSEVFGLLSDRLWAFGGDFRLGCAALLSTLDFPQLSSCLNAGSAIRKWLIQDRASNKEFNYDMFDNLEVTNAIKNEY</sequence>
<dbReference type="Proteomes" id="UP000800093">
    <property type="component" value="Unassembled WGS sequence"/>
</dbReference>
<gene>
    <name evidence="1" type="ORF">CC78DRAFT_583774</name>
</gene>
<name>A0A9P4K762_9PLEO</name>
<protein>
    <submittedName>
        <fullName evidence="1">Uncharacterized protein</fullName>
    </submittedName>
</protein>